<organism evidence="3">
    <name type="scientific">Schistosoma curassoni</name>
    <dbReference type="NCBI Taxonomy" id="6186"/>
    <lineage>
        <taxon>Eukaryota</taxon>
        <taxon>Metazoa</taxon>
        <taxon>Spiralia</taxon>
        <taxon>Lophotrochozoa</taxon>
        <taxon>Platyhelminthes</taxon>
        <taxon>Trematoda</taxon>
        <taxon>Digenea</taxon>
        <taxon>Strigeidida</taxon>
        <taxon>Schistosomatoidea</taxon>
        <taxon>Schistosomatidae</taxon>
        <taxon>Schistosoma</taxon>
    </lineage>
</organism>
<dbReference type="Proteomes" id="UP000279833">
    <property type="component" value="Unassembled WGS sequence"/>
</dbReference>
<dbReference type="WBParaSite" id="SCUD_0000004701-mRNA-1">
    <property type="protein sequence ID" value="SCUD_0000004701-mRNA-1"/>
    <property type="gene ID" value="SCUD_0000004701"/>
</dbReference>
<evidence type="ECO:0000313" key="2">
    <source>
        <dbReference type="Proteomes" id="UP000279833"/>
    </source>
</evidence>
<dbReference type="EMBL" id="UZAK01000027">
    <property type="protein sequence ID" value="VDO58852.1"/>
    <property type="molecule type" value="Genomic_DNA"/>
</dbReference>
<keyword evidence="2" id="KW-1185">Reference proteome</keyword>
<evidence type="ECO:0000313" key="3">
    <source>
        <dbReference type="WBParaSite" id="SCUD_0000004701-mRNA-1"/>
    </source>
</evidence>
<reference evidence="3" key="1">
    <citation type="submission" date="2016-06" db="UniProtKB">
        <authorList>
            <consortium name="WormBaseParasite"/>
        </authorList>
    </citation>
    <scope>IDENTIFICATION</scope>
</reference>
<sequence length="35" mass="4104">MMVVVVLHVSAPYSRATLTFVLKIRTLILVDRQWF</sequence>
<proteinExistence type="predicted"/>
<accession>A0A183JBJ3</accession>
<protein>
    <submittedName>
        <fullName evidence="1 3">Uncharacterized protein</fullName>
    </submittedName>
</protein>
<gene>
    <name evidence="1" type="ORF">SCUD_LOCUS48</name>
</gene>
<evidence type="ECO:0000313" key="1">
    <source>
        <dbReference type="EMBL" id="VDO58852.1"/>
    </source>
</evidence>
<reference evidence="1 2" key="2">
    <citation type="submission" date="2018-11" db="EMBL/GenBank/DDBJ databases">
        <authorList>
            <consortium name="Pathogen Informatics"/>
        </authorList>
    </citation>
    <scope>NUCLEOTIDE SEQUENCE [LARGE SCALE GENOMIC DNA]</scope>
    <source>
        <strain evidence="1">Dakar</strain>
        <strain evidence="2">Dakar, Senegal</strain>
    </source>
</reference>
<name>A0A183JBJ3_9TREM</name>
<dbReference type="AlphaFoldDB" id="A0A183JBJ3"/>